<keyword evidence="7" id="KW-0812">Transmembrane</keyword>
<feature type="domain" description="PAS" evidence="9">
    <location>
        <begin position="548"/>
        <end position="618"/>
    </location>
</feature>
<dbReference type="PRINTS" id="PR00344">
    <property type="entry name" value="BCTRLSENSOR"/>
</dbReference>
<dbReference type="InterPro" id="IPR004358">
    <property type="entry name" value="Sig_transdc_His_kin-like_C"/>
</dbReference>
<keyword evidence="7" id="KW-1133">Transmembrane helix</keyword>
<reference evidence="11" key="2">
    <citation type="submission" date="2021-08" db="EMBL/GenBank/DDBJ databases">
        <authorList>
            <person name="Tani A."/>
            <person name="Ola A."/>
            <person name="Ogura Y."/>
            <person name="Katsura K."/>
            <person name="Hayashi T."/>
        </authorList>
    </citation>
    <scope>NUCLEOTIDE SEQUENCE</scope>
    <source>
        <strain evidence="11">JCM 32048</strain>
    </source>
</reference>
<dbReference type="GO" id="GO:0000155">
    <property type="term" value="F:phosphorelay sensor kinase activity"/>
    <property type="evidence" value="ECO:0007669"/>
    <property type="project" value="InterPro"/>
</dbReference>
<dbReference type="InterPro" id="IPR000700">
    <property type="entry name" value="PAS-assoc_C"/>
</dbReference>
<dbReference type="Pfam" id="PF02518">
    <property type="entry name" value="HATPase_c"/>
    <property type="match status" value="1"/>
</dbReference>
<dbReference type="InterPro" id="IPR005467">
    <property type="entry name" value="His_kinase_dom"/>
</dbReference>
<dbReference type="InterPro" id="IPR003594">
    <property type="entry name" value="HATPase_dom"/>
</dbReference>
<dbReference type="Pfam" id="PF13185">
    <property type="entry name" value="GAF_2"/>
    <property type="match status" value="1"/>
</dbReference>
<dbReference type="InterPro" id="IPR036097">
    <property type="entry name" value="HisK_dim/P_sf"/>
</dbReference>
<name>A0AA37HCD3_9HYPH</name>
<sequence length="910" mass="97066">MPMQASATPPGPAPSLAPSLAPGHSRPGSIVRRLVVFALGLAVPILIFGGVVLWQFAGAARERLEGEALGRARMEAAAVDREVASLVATLEALSLSNALQRGDVTAFREQVEELSHRSGLPAVLRDTDGRRIIDVGTEPMPEHLDAADAAALNGRPAVSGVADGRFRVTVPVLRRGGDAVLYLLSFSLPTTRIRDVLVSGGVPQGWVMSVVDRDQRMLTRTRAPERFTGVRAPDELRQAVGPEGSWRGASMEGDPFFVAYARAGVPDWRVAVGVPEEALAAPVRASLVWFAGLGGMLAAIAAVLALAFARGIAAPLQALRDQAVALGLGRAAPVLDGVPAEVAAVSAEIAGAAQRQRERAAERARSAAALRAETQRLEVLNRLGTALSSELDRQRLGDTVVEAATHLTGAAYGALFERVPEGPEGPEHWQLLSLTGAPREAFTRFGLPRATTLFSQTFAAGGVVLSEDVTTDPRYGSHGGMPKGHLPVRSYLAVPVVSGTGATLGALLFGHPEPHRFGSREAALVEGLAGQAAVAMDNARLFASVRREQDRFAAAVQAVRGVLWTNDASGRMTSDQPAWAALTGQTPEQYAGYGWAEAVHPEDRAASVESWNEAVAERRRFTHEHRVRRHDGVFRTFAIQAVPVLDPDGAIREWVGVHSDISEQRAAETALRESNEEIQRYAYIVSHDLRAPLVNIMGFTSEIEASQDDIRVALAGRPQAERIDADLSESVSFIKAAITKMDGLINAILKLSREGRRTFQPEPLAMTALVQGLADAQRHQADTAGAVIEIGDLPGITADRLAVEQIFGNLIDNAIKYLAKDRPGRISVAGSVSDGLAVFLVTDNGRGIHARDHARVFELFRRSGVQDRPGEGIGLAHVRTLVRALGGRIDLSSEFGVGTTFSVTLPLRQS</sequence>
<proteinExistence type="predicted"/>
<evidence type="ECO:0000313" key="11">
    <source>
        <dbReference type="EMBL" id="GJD62974.1"/>
    </source>
</evidence>
<dbReference type="CDD" id="cd00075">
    <property type="entry name" value="HATPase"/>
    <property type="match status" value="1"/>
</dbReference>
<feature type="transmembrane region" description="Helical" evidence="7">
    <location>
        <begin position="287"/>
        <end position="309"/>
    </location>
</feature>
<evidence type="ECO:0000256" key="6">
    <source>
        <dbReference type="SAM" id="MobiDB-lite"/>
    </source>
</evidence>
<evidence type="ECO:0000259" key="8">
    <source>
        <dbReference type="PROSITE" id="PS50109"/>
    </source>
</evidence>
<keyword evidence="3" id="KW-0597">Phosphoprotein</keyword>
<evidence type="ECO:0000256" key="7">
    <source>
        <dbReference type="SAM" id="Phobius"/>
    </source>
</evidence>
<dbReference type="SMART" id="SM00086">
    <property type="entry name" value="PAC"/>
    <property type="match status" value="1"/>
</dbReference>
<evidence type="ECO:0000256" key="2">
    <source>
        <dbReference type="ARBA" id="ARBA00012438"/>
    </source>
</evidence>
<evidence type="ECO:0000313" key="12">
    <source>
        <dbReference type="Proteomes" id="UP001055286"/>
    </source>
</evidence>
<dbReference type="InterPro" id="IPR013655">
    <property type="entry name" value="PAS_fold_3"/>
</dbReference>
<dbReference type="Gene3D" id="1.10.287.130">
    <property type="match status" value="1"/>
</dbReference>
<comment type="caution">
    <text evidence="11">The sequence shown here is derived from an EMBL/GenBank/DDBJ whole genome shotgun (WGS) entry which is preliminary data.</text>
</comment>
<evidence type="ECO:0000259" key="9">
    <source>
        <dbReference type="PROSITE" id="PS50112"/>
    </source>
</evidence>
<feature type="domain" description="PAC" evidence="10">
    <location>
        <begin position="621"/>
        <end position="673"/>
    </location>
</feature>
<dbReference type="PROSITE" id="PS50113">
    <property type="entry name" value="PAC"/>
    <property type="match status" value="1"/>
</dbReference>
<dbReference type="SUPFAM" id="SSF55874">
    <property type="entry name" value="ATPase domain of HSP90 chaperone/DNA topoisomerase II/histidine kinase"/>
    <property type="match status" value="1"/>
</dbReference>
<dbReference type="SUPFAM" id="SSF47384">
    <property type="entry name" value="Homodimeric domain of signal transducing histidine kinase"/>
    <property type="match status" value="1"/>
</dbReference>
<dbReference type="Pfam" id="PF08447">
    <property type="entry name" value="PAS_3"/>
    <property type="match status" value="1"/>
</dbReference>
<dbReference type="NCBIfam" id="TIGR00229">
    <property type="entry name" value="sensory_box"/>
    <property type="match status" value="1"/>
</dbReference>
<dbReference type="Gene3D" id="3.30.565.10">
    <property type="entry name" value="Histidine kinase-like ATPase, C-terminal domain"/>
    <property type="match status" value="1"/>
</dbReference>
<keyword evidence="7" id="KW-0472">Membrane</keyword>
<feature type="region of interest" description="Disordered" evidence="6">
    <location>
        <begin position="1"/>
        <end position="22"/>
    </location>
</feature>
<keyword evidence="12" id="KW-1185">Reference proteome</keyword>
<dbReference type="SMART" id="SM00388">
    <property type="entry name" value="HisKA"/>
    <property type="match status" value="1"/>
</dbReference>
<dbReference type="InterPro" id="IPR003661">
    <property type="entry name" value="HisK_dim/P_dom"/>
</dbReference>
<dbReference type="SUPFAM" id="SSF55781">
    <property type="entry name" value="GAF domain-like"/>
    <property type="match status" value="1"/>
</dbReference>
<dbReference type="Proteomes" id="UP001055286">
    <property type="component" value="Unassembled WGS sequence"/>
</dbReference>
<dbReference type="CDD" id="cd00130">
    <property type="entry name" value="PAS"/>
    <property type="match status" value="1"/>
</dbReference>
<feature type="transmembrane region" description="Helical" evidence="7">
    <location>
        <begin position="34"/>
        <end position="57"/>
    </location>
</feature>
<accession>A0AA37HCD3</accession>
<reference evidence="11" key="1">
    <citation type="journal article" date="2016" name="Front. Microbiol.">
        <title>Genome Sequence of the Piezophilic, Mesophilic Sulfate-Reducing Bacterium Desulfovibrio indicus J2T.</title>
        <authorList>
            <person name="Cao J."/>
            <person name="Maignien L."/>
            <person name="Shao Z."/>
            <person name="Alain K."/>
            <person name="Jebbar M."/>
        </authorList>
    </citation>
    <scope>NUCLEOTIDE SEQUENCE</scope>
    <source>
        <strain evidence="11">JCM 32048</strain>
    </source>
</reference>
<dbReference type="AlphaFoldDB" id="A0AA37HCD3"/>
<evidence type="ECO:0000259" key="10">
    <source>
        <dbReference type="PROSITE" id="PS50113"/>
    </source>
</evidence>
<dbReference type="InterPro" id="IPR003018">
    <property type="entry name" value="GAF"/>
</dbReference>
<dbReference type="InterPro" id="IPR029016">
    <property type="entry name" value="GAF-like_dom_sf"/>
</dbReference>
<dbReference type="CDD" id="cd00082">
    <property type="entry name" value="HisKA"/>
    <property type="match status" value="1"/>
</dbReference>
<keyword evidence="4" id="KW-0808">Transferase</keyword>
<dbReference type="Gene3D" id="3.30.450.20">
    <property type="entry name" value="PAS domain"/>
    <property type="match status" value="1"/>
</dbReference>
<keyword evidence="5" id="KW-0418">Kinase</keyword>
<evidence type="ECO:0000256" key="5">
    <source>
        <dbReference type="ARBA" id="ARBA00022777"/>
    </source>
</evidence>
<dbReference type="InterPro" id="IPR052162">
    <property type="entry name" value="Sensor_kinase/Photoreceptor"/>
</dbReference>
<dbReference type="InterPro" id="IPR036890">
    <property type="entry name" value="HATPase_C_sf"/>
</dbReference>
<dbReference type="InterPro" id="IPR000014">
    <property type="entry name" value="PAS"/>
</dbReference>
<dbReference type="EMBL" id="BPQJ01000013">
    <property type="protein sequence ID" value="GJD62974.1"/>
    <property type="molecule type" value="Genomic_DNA"/>
</dbReference>
<dbReference type="PROSITE" id="PS50109">
    <property type="entry name" value="HIS_KIN"/>
    <property type="match status" value="1"/>
</dbReference>
<dbReference type="FunFam" id="3.30.450.20:FF:000099">
    <property type="entry name" value="Sensory box sensor histidine kinase"/>
    <property type="match status" value="1"/>
</dbReference>
<dbReference type="PANTHER" id="PTHR43304:SF1">
    <property type="entry name" value="PAC DOMAIN-CONTAINING PROTEIN"/>
    <property type="match status" value="1"/>
</dbReference>
<dbReference type="PROSITE" id="PS50112">
    <property type="entry name" value="PAS"/>
    <property type="match status" value="1"/>
</dbReference>
<dbReference type="PANTHER" id="PTHR43304">
    <property type="entry name" value="PHYTOCHROME-LIKE PROTEIN CPH1"/>
    <property type="match status" value="1"/>
</dbReference>
<dbReference type="InterPro" id="IPR001610">
    <property type="entry name" value="PAC"/>
</dbReference>
<evidence type="ECO:0000256" key="4">
    <source>
        <dbReference type="ARBA" id="ARBA00022679"/>
    </source>
</evidence>
<gene>
    <name evidence="11" type="primary">sasA_10</name>
    <name evidence="11" type="ORF">MPEAHAMD_3135</name>
</gene>
<evidence type="ECO:0000256" key="1">
    <source>
        <dbReference type="ARBA" id="ARBA00000085"/>
    </source>
</evidence>
<dbReference type="InterPro" id="IPR035965">
    <property type="entry name" value="PAS-like_dom_sf"/>
</dbReference>
<protein>
    <recommendedName>
        <fullName evidence="2">histidine kinase</fullName>
        <ecNumber evidence="2">2.7.13.3</ecNumber>
    </recommendedName>
</protein>
<dbReference type="SMART" id="SM00065">
    <property type="entry name" value="GAF"/>
    <property type="match status" value="1"/>
</dbReference>
<evidence type="ECO:0000256" key="3">
    <source>
        <dbReference type="ARBA" id="ARBA00022553"/>
    </source>
</evidence>
<feature type="domain" description="Histidine kinase" evidence="8">
    <location>
        <begin position="684"/>
        <end position="909"/>
    </location>
</feature>
<dbReference type="SMART" id="SM00387">
    <property type="entry name" value="HATPase_c"/>
    <property type="match status" value="1"/>
</dbReference>
<dbReference type="SUPFAM" id="SSF55785">
    <property type="entry name" value="PYP-like sensor domain (PAS domain)"/>
    <property type="match status" value="1"/>
</dbReference>
<comment type="catalytic activity">
    <reaction evidence="1">
        <text>ATP + protein L-histidine = ADP + protein N-phospho-L-histidine.</text>
        <dbReference type="EC" id="2.7.13.3"/>
    </reaction>
</comment>
<organism evidence="11 12">
    <name type="scientific">Methylobacterium frigidaeris</name>
    <dbReference type="NCBI Taxonomy" id="2038277"/>
    <lineage>
        <taxon>Bacteria</taxon>
        <taxon>Pseudomonadati</taxon>
        <taxon>Pseudomonadota</taxon>
        <taxon>Alphaproteobacteria</taxon>
        <taxon>Hyphomicrobiales</taxon>
        <taxon>Methylobacteriaceae</taxon>
        <taxon>Methylobacterium</taxon>
    </lineage>
</organism>
<dbReference type="Gene3D" id="3.30.450.40">
    <property type="match status" value="1"/>
</dbReference>
<dbReference type="EC" id="2.7.13.3" evidence="2"/>